<keyword evidence="1" id="KW-1133">Transmembrane helix</keyword>
<dbReference type="AlphaFoldDB" id="A0AAF0DFQ9"/>
<organism evidence="2 3">
    <name type="scientific">Emydomyces testavorans</name>
    <dbReference type="NCBI Taxonomy" id="2070801"/>
    <lineage>
        <taxon>Eukaryota</taxon>
        <taxon>Fungi</taxon>
        <taxon>Dikarya</taxon>
        <taxon>Ascomycota</taxon>
        <taxon>Pezizomycotina</taxon>
        <taxon>Eurotiomycetes</taxon>
        <taxon>Eurotiomycetidae</taxon>
        <taxon>Onygenales</taxon>
        <taxon>Nannizziopsiaceae</taxon>
        <taxon>Emydomyces</taxon>
    </lineage>
</organism>
<sequence>MEGFFSFLFEVFSTVPPELFHVAIIVSMLIGIGFLEPIFDYLHLYWISSKIRKVKELFISEESLRTQTKWVEYMTEITRVNYEALQAREYAKSRILSQVEMFETLQESKLKSRGQYLADIRKNFCHRQQSQYACYLDKPKGPRVREYEVSVRRRAQLLEQDPVNSIEWMIADDLVAVVGGDVDAVSGPEL</sequence>
<keyword evidence="1" id="KW-0812">Transmembrane</keyword>
<dbReference type="Proteomes" id="UP001219355">
    <property type="component" value="Chromosome 2"/>
</dbReference>
<reference evidence="2" key="1">
    <citation type="submission" date="2023-03" db="EMBL/GenBank/DDBJ databases">
        <title>Emydomyces testavorans Genome Sequence.</title>
        <authorList>
            <person name="Hoyer L."/>
        </authorList>
    </citation>
    <scope>NUCLEOTIDE SEQUENCE</scope>
    <source>
        <strain evidence="2">16-2883</strain>
    </source>
</reference>
<keyword evidence="3" id="KW-1185">Reference proteome</keyword>
<evidence type="ECO:0000313" key="2">
    <source>
        <dbReference type="EMBL" id="WEW57720.1"/>
    </source>
</evidence>
<keyword evidence="1" id="KW-0472">Membrane</keyword>
<gene>
    <name evidence="2" type="ORF">PRK78_003187</name>
</gene>
<evidence type="ECO:0000256" key="1">
    <source>
        <dbReference type="SAM" id="Phobius"/>
    </source>
</evidence>
<accession>A0AAF0DFQ9</accession>
<feature type="transmembrane region" description="Helical" evidence="1">
    <location>
        <begin position="20"/>
        <end position="42"/>
    </location>
</feature>
<evidence type="ECO:0000313" key="3">
    <source>
        <dbReference type="Proteomes" id="UP001219355"/>
    </source>
</evidence>
<name>A0AAF0DFQ9_9EURO</name>
<proteinExistence type="predicted"/>
<protein>
    <submittedName>
        <fullName evidence="2">Uncharacterized protein</fullName>
    </submittedName>
</protein>
<dbReference type="EMBL" id="CP120628">
    <property type="protein sequence ID" value="WEW57720.1"/>
    <property type="molecule type" value="Genomic_DNA"/>
</dbReference>